<reference evidence="2 3" key="1">
    <citation type="submission" date="2016-10" db="EMBL/GenBank/DDBJ databases">
        <authorList>
            <person name="de Groot N.N."/>
        </authorList>
    </citation>
    <scope>NUCLEOTIDE SEQUENCE [LARGE SCALE GENOMIC DNA]</scope>
    <source>
        <strain evidence="2 3">IBRC-M10418</strain>
    </source>
</reference>
<keyword evidence="3" id="KW-1185">Reference proteome</keyword>
<dbReference type="EMBL" id="FNWU01000001">
    <property type="protein sequence ID" value="SEH38839.1"/>
    <property type="molecule type" value="Genomic_DNA"/>
</dbReference>
<accession>A0A1H6HXG1</accession>
<dbReference type="AlphaFoldDB" id="A0A1H6HXG1"/>
<protein>
    <submittedName>
        <fullName evidence="2">Uncharacterized protein</fullName>
    </submittedName>
</protein>
<proteinExistence type="predicted"/>
<evidence type="ECO:0000313" key="3">
    <source>
        <dbReference type="Proteomes" id="UP000199215"/>
    </source>
</evidence>
<name>A0A1H6HXG1_9EURY</name>
<sequence length="33" mass="3332">MDHPTVVPTNAMDADPAAECTGSAADRDGTANE</sequence>
<gene>
    <name evidence="2" type="ORF">SAMN05192561_101427</name>
</gene>
<evidence type="ECO:0000256" key="1">
    <source>
        <dbReference type="SAM" id="MobiDB-lite"/>
    </source>
</evidence>
<feature type="region of interest" description="Disordered" evidence="1">
    <location>
        <begin position="1"/>
        <end position="33"/>
    </location>
</feature>
<dbReference type="Proteomes" id="UP000199215">
    <property type="component" value="Unassembled WGS sequence"/>
</dbReference>
<dbReference type="STRING" id="1267564.SAMN05192561_101427"/>
<evidence type="ECO:0000313" key="2">
    <source>
        <dbReference type="EMBL" id="SEH38839.1"/>
    </source>
</evidence>
<organism evidence="2 3">
    <name type="scientific">Halopenitus malekzadehii</name>
    <dbReference type="NCBI Taxonomy" id="1267564"/>
    <lineage>
        <taxon>Archaea</taxon>
        <taxon>Methanobacteriati</taxon>
        <taxon>Methanobacteriota</taxon>
        <taxon>Stenosarchaea group</taxon>
        <taxon>Halobacteria</taxon>
        <taxon>Halobacteriales</taxon>
        <taxon>Haloferacaceae</taxon>
        <taxon>Halopenitus</taxon>
    </lineage>
</organism>